<dbReference type="AlphaFoldDB" id="W7MT89"/>
<name>W7MT89_GIBM7</name>
<evidence type="ECO:0000313" key="3">
    <source>
        <dbReference type="Proteomes" id="UP000009096"/>
    </source>
</evidence>
<reference evidence="2 3" key="1">
    <citation type="journal article" date="2010" name="Nature">
        <title>Comparative genomics reveals mobile pathogenicity chromosomes in Fusarium.</title>
        <authorList>
            <person name="Ma L.J."/>
            <person name="van der Does H.C."/>
            <person name="Borkovich K.A."/>
            <person name="Coleman J.J."/>
            <person name="Daboussi M.J."/>
            <person name="Di Pietro A."/>
            <person name="Dufresne M."/>
            <person name="Freitag M."/>
            <person name="Grabherr M."/>
            <person name="Henrissat B."/>
            <person name="Houterman P.M."/>
            <person name="Kang S."/>
            <person name="Shim W.B."/>
            <person name="Woloshuk C."/>
            <person name="Xie X."/>
            <person name="Xu J.R."/>
            <person name="Antoniw J."/>
            <person name="Baker S.E."/>
            <person name="Bluhm B.H."/>
            <person name="Breakspear A."/>
            <person name="Brown D.W."/>
            <person name="Butchko R.A."/>
            <person name="Chapman S."/>
            <person name="Coulson R."/>
            <person name="Coutinho P.M."/>
            <person name="Danchin E.G."/>
            <person name="Diener A."/>
            <person name="Gale L.R."/>
            <person name="Gardiner D.M."/>
            <person name="Goff S."/>
            <person name="Hammond-Kosack K.E."/>
            <person name="Hilburn K."/>
            <person name="Hua-Van A."/>
            <person name="Jonkers W."/>
            <person name="Kazan K."/>
            <person name="Kodira C.D."/>
            <person name="Koehrsen M."/>
            <person name="Kumar L."/>
            <person name="Lee Y.H."/>
            <person name="Li L."/>
            <person name="Manners J.M."/>
            <person name="Miranda-Saavedra D."/>
            <person name="Mukherjee M."/>
            <person name="Park G."/>
            <person name="Park J."/>
            <person name="Park S.Y."/>
            <person name="Proctor R.H."/>
            <person name="Regev A."/>
            <person name="Ruiz-Roldan M.C."/>
            <person name="Sain D."/>
            <person name="Sakthikumar S."/>
            <person name="Sykes S."/>
            <person name="Schwartz D.C."/>
            <person name="Turgeon B.G."/>
            <person name="Wapinski I."/>
            <person name="Yoder O."/>
            <person name="Young S."/>
            <person name="Zeng Q."/>
            <person name="Zhou S."/>
            <person name="Galagan J."/>
            <person name="Cuomo C.A."/>
            <person name="Kistler H.C."/>
            <person name="Rep M."/>
        </authorList>
    </citation>
    <scope>NUCLEOTIDE SEQUENCE [LARGE SCALE GENOMIC DNA]</scope>
    <source>
        <strain evidence="2">7600</strain>
        <strain evidence="3">M3125 / FGSC 7600</strain>
    </source>
</reference>
<organism evidence="2 3">
    <name type="scientific">Gibberella moniliformis (strain M3125 / FGSC 7600)</name>
    <name type="common">Maize ear and stalk rot fungus</name>
    <name type="synonym">Fusarium verticillioides</name>
    <dbReference type="NCBI Taxonomy" id="334819"/>
    <lineage>
        <taxon>Eukaryota</taxon>
        <taxon>Fungi</taxon>
        <taxon>Dikarya</taxon>
        <taxon>Ascomycota</taxon>
        <taxon>Pezizomycotina</taxon>
        <taxon>Sordariomycetes</taxon>
        <taxon>Hypocreomycetidae</taxon>
        <taxon>Hypocreales</taxon>
        <taxon>Nectriaceae</taxon>
        <taxon>Fusarium</taxon>
        <taxon>Fusarium fujikuroi species complex</taxon>
    </lineage>
</organism>
<dbReference type="RefSeq" id="XP_018753968.1">
    <property type="nucleotide sequence ID" value="XM_018905425.1"/>
</dbReference>
<accession>W7MT89</accession>
<reference evidence="2" key="2">
    <citation type="submission" date="2013-11" db="EMBL/GenBank/DDBJ databases">
        <authorList>
            <consortium name="The Broad Institute Genome Sequencing Platform"/>
            <person name="Ma L.-J."/>
            <person name="Corby-Kistler H."/>
            <person name="Broz K."/>
            <person name="Gale L.R."/>
            <person name="Jonkers W."/>
            <person name="O'Donnell K."/>
            <person name="Ploetz R."/>
            <person name="Steinberg C."/>
            <person name="Schwartz D.C."/>
            <person name="VanEtten H."/>
            <person name="Zhou S."/>
            <person name="Young S.K."/>
            <person name="Zeng Q."/>
            <person name="Gargeya S."/>
            <person name="Fitzgerald M."/>
            <person name="Abouelleil A."/>
            <person name="Alvarado L."/>
            <person name="Chapman S.B."/>
            <person name="Gainer-Dewar J."/>
            <person name="Goldberg J."/>
            <person name="Griggs A."/>
            <person name="Gujja S."/>
            <person name="Hansen M."/>
            <person name="Howarth C."/>
            <person name="Imamovic A."/>
            <person name="Ireland A."/>
            <person name="Larimer J."/>
            <person name="McCowan C."/>
            <person name="Murphy C."/>
            <person name="Pearson M."/>
            <person name="Poon T.W."/>
            <person name="Priest M."/>
            <person name="Roberts A."/>
            <person name="Saif S."/>
            <person name="Shea T."/>
            <person name="Sykes S."/>
            <person name="Wortman J."/>
            <person name="Nusbaum C."/>
            <person name="Birren B."/>
        </authorList>
    </citation>
    <scope>NUCLEOTIDE SEQUENCE</scope>
    <source>
        <strain evidence="2">7600</strain>
    </source>
</reference>
<feature type="compositionally biased region" description="Basic and acidic residues" evidence="1">
    <location>
        <begin position="36"/>
        <end position="49"/>
    </location>
</feature>
<dbReference type="KEGG" id="fvr:FVEG_16188"/>
<dbReference type="RefSeq" id="XP_018753969.1">
    <property type="nucleotide sequence ID" value="XM_018905426.1"/>
</dbReference>
<keyword evidence="3" id="KW-1185">Reference proteome</keyword>
<dbReference type="Proteomes" id="UP000009096">
    <property type="component" value="Chromosome 3"/>
</dbReference>
<evidence type="ECO:0000313" key="2">
    <source>
        <dbReference type="EMBL" id="EWG47777.1"/>
    </source>
</evidence>
<gene>
    <name evidence="2" type="ORF">FVEG_16188</name>
</gene>
<dbReference type="RefSeq" id="XP_018753970.1">
    <property type="nucleotide sequence ID" value="XM_018905427.1"/>
</dbReference>
<sequence length="104" mass="11852">MFFSERSCKKPRASTVNCLPQRLALPTDGGCPEPKLVSETRNTKERRENIGRVKVPVGWEHGERKGGSCLCVIEDTPDLLCYRSKAYIRRTDRSNVMSHESRND</sequence>
<dbReference type="VEuPathDB" id="FungiDB:FVEG_16188"/>
<feature type="region of interest" description="Disordered" evidence="1">
    <location>
        <begin position="29"/>
        <end position="49"/>
    </location>
</feature>
<dbReference type="GeneID" id="30073064"/>
<protein>
    <submittedName>
        <fullName evidence="2">Uncharacterized protein</fullName>
    </submittedName>
</protein>
<dbReference type="EMBL" id="DS022251">
    <property type="protein sequence ID" value="EWG47777.1"/>
    <property type="molecule type" value="Genomic_DNA"/>
</dbReference>
<proteinExistence type="predicted"/>
<dbReference type="EMBL" id="DS022251">
    <property type="protein sequence ID" value="EWG47779.1"/>
    <property type="molecule type" value="Genomic_DNA"/>
</dbReference>
<evidence type="ECO:0000256" key="1">
    <source>
        <dbReference type="SAM" id="MobiDB-lite"/>
    </source>
</evidence>
<dbReference type="EMBL" id="DS022251">
    <property type="protein sequence ID" value="EWG47778.1"/>
    <property type="molecule type" value="Genomic_DNA"/>
</dbReference>